<evidence type="ECO:0000313" key="2">
    <source>
        <dbReference type="Proteomes" id="UP000186817"/>
    </source>
</evidence>
<reference evidence="1 2" key="1">
    <citation type="submission" date="2016-02" db="EMBL/GenBank/DDBJ databases">
        <title>Genome analysis of coral dinoflagellate symbionts highlights evolutionary adaptations to a symbiotic lifestyle.</title>
        <authorList>
            <person name="Aranda M."/>
            <person name="Li Y."/>
            <person name="Liew Y.J."/>
            <person name="Baumgarten S."/>
            <person name="Simakov O."/>
            <person name="Wilson M."/>
            <person name="Piel J."/>
            <person name="Ashoor H."/>
            <person name="Bougouffa S."/>
            <person name="Bajic V.B."/>
            <person name="Ryu T."/>
            <person name="Ravasi T."/>
            <person name="Bayer T."/>
            <person name="Micklem G."/>
            <person name="Kim H."/>
            <person name="Bhak J."/>
            <person name="Lajeunesse T.C."/>
            <person name="Voolstra C.R."/>
        </authorList>
    </citation>
    <scope>NUCLEOTIDE SEQUENCE [LARGE SCALE GENOMIC DNA]</scope>
    <source>
        <strain evidence="1 2">CCMP2467</strain>
    </source>
</reference>
<gene>
    <name evidence="1" type="ORF">AK812_SmicGene47541</name>
</gene>
<keyword evidence="2" id="KW-1185">Reference proteome</keyword>
<proteinExistence type="predicted"/>
<dbReference type="EMBL" id="LSRX01005890">
    <property type="protein sequence ID" value="OLP73280.1"/>
    <property type="molecule type" value="Genomic_DNA"/>
</dbReference>
<evidence type="ECO:0000313" key="1">
    <source>
        <dbReference type="EMBL" id="OLP73280.1"/>
    </source>
</evidence>
<accession>A0A1Q9BRU1</accession>
<dbReference type="AlphaFoldDB" id="A0A1Q9BRU1"/>
<name>A0A1Q9BRU1_SYMMI</name>
<comment type="caution">
    <text evidence="1">The sequence shown here is derived from an EMBL/GenBank/DDBJ whole genome shotgun (WGS) entry which is preliminary data.</text>
</comment>
<organism evidence="1 2">
    <name type="scientific">Symbiodinium microadriaticum</name>
    <name type="common">Dinoflagellate</name>
    <name type="synonym">Zooxanthella microadriatica</name>
    <dbReference type="NCBI Taxonomy" id="2951"/>
    <lineage>
        <taxon>Eukaryota</taxon>
        <taxon>Sar</taxon>
        <taxon>Alveolata</taxon>
        <taxon>Dinophyceae</taxon>
        <taxon>Suessiales</taxon>
        <taxon>Symbiodiniaceae</taxon>
        <taxon>Symbiodinium</taxon>
    </lineage>
</organism>
<protein>
    <submittedName>
        <fullName evidence="1">Uncharacterized protein</fullName>
    </submittedName>
</protein>
<feature type="non-terminal residue" evidence="1">
    <location>
        <position position="152"/>
    </location>
</feature>
<dbReference type="Proteomes" id="UP000186817">
    <property type="component" value="Unassembled WGS sequence"/>
</dbReference>
<sequence>MQKLLAMCSSHRVGTSIRASWVSDLLTRRVQRIYSTWPWAQSIPHWEQFAQDRTQWANHAHWWVRHWVAPDLPVSFELLMERQLIVLSNSKGISDCFLRPSKDFTDVPYSVPMHVIKPAKGGHLLPVFFPKELLQRSVFTGMSPWCSWANQL</sequence>